<organism evidence="8 9">
    <name type="scientific">Prymnesium parvum</name>
    <name type="common">Toxic golden alga</name>
    <dbReference type="NCBI Taxonomy" id="97485"/>
    <lineage>
        <taxon>Eukaryota</taxon>
        <taxon>Haptista</taxon>
        <taxon>Haptophyta</taxon>
        <taxon>Prymnesiophyceae</taxon>
        <taxon>Prymnesiales</taxon>
        <taxon>Prymnesiaceae</taxon>
        <taxon>Prymnesium</taxon>
    </lineage>
</organism>
<dbReference type="InterPro" id="IPR036575">
    <property type="entry name" value="TFIIS_cen_dom_sf"/>
</dbReference>
<keyword evidence="9" id="KW-1185">Reference proteome</keyword>
<dbReference type="PROSITE" id="PS50181">
    <property type="entry name" value="FBOX"/>
    <property type="match status" value="1"/>
</dbReference>
<dbReference type="InterPro" id="IPR003618">
    <property type="entry name" value="TFIIS_cen_dom"/>
</dbReference>
<reference evidence="8 9" key="1">
    <citation type="journal article" date="2024" name="Science">
        <title>Giant polyketide synthase enzymes in the biosynthesis of giant marine polyether toxins.</title>
        <authorList>
            <person name="Fallon T.R."/>
            <person name="Shende V.V."/>
            <person name="Wierzbicki I.H."/>
            <person name="Pendleton A.L."/>
            <person name="Watervoot N.F."/>
            <person name="Auber R.P."/>
            <person name="Gonzalez D.J."/>
            <person name="Wisecaver J.H."/>
            <person name="Moore B.S."/>
        </authorList>
    </citation>
    <scope>NUCLEOTIDE SEQUENCE [LARGE SCALE GENOMIC DNA]</scope>
    <source>
        <strain evidence="8 9">12B1</strain>
    </source>
</reference>
<feature type="region of interest" description="Disordered" evidence="5">
    <location>
        <begin position="1"/>
        <end position="22"/>
    </location>
</feature>
<dbReference type="GO" id="GO:0005634">
    <property type="term" value="C:nucleus"/>
    <property type="evidence" value="ECO:0007669"/>
    <property type="project" value="TreeGrafter"/>
</dbReference>
<dbReference type="InterPro" id="IPR001810">
    <property type="entry name" value="F-box_dom"/>
</dbReference>
<sequence>MSMVHSEPAVEPRDASSSDDELAAALEEQLEDEESSFLLARRLQAEEDALLAAELAPAPLRRCSFSFFGRLPAELVARVLTFVPHQSLTSLQRASKAFALLASAEARGRTARRLREALHSGFLSDAAPPAGAAGPSAARAVATPPTDHLAAVAAAIEIALHGVGVRKRSKCRQLLFNLADPNNPRLRARLVAGEIDAEALVRFSAKEMASIELQSQRRVWKRNALQRVVKPDWRVYGFVCDLYRCGSCDGYQTKLHRTIRAGKRAVDEVSTLYATCIACSARWAVDQA</sequence>
<protein>
    <recommendedName>
        <fullName evidence="10">F-box domain-containing protein</fullName>
    </recommendedName>
</protein>
<keyword evidence="4" id="KW-0539">Nucleus</keyword>
<dbReference type="GO" id="GO:0008270">
    <property type="term" value="F:zinc ion binding"/>
    <property type="evidence" value="ECO:0007669"/>
    <property type="project" value="UniProtKB-KW"/>
</dbReference>
<name>A0AB34J000_PRYPA</name>
<dbReference type="SMART" id="SM00510">
    <property type="entry name" value="TFS2M"/>
    <property type="match status" value="1"/>
</dbReference>
<evidence type="ECO:0008006" key="10">
    <source>
        <dbReference type="Google" id="ProtNLM"/>
    </source>
</evidence>
<proteinExistence type="predicted"/>
<keyword evidence="2" id="KW-0863">Zinc-finger</keyword>
<evidence type="ECO:0000259" key="6">
    <source>
        <dbReference type="PROSITE" id="PS50181"/>
    </source>
</evidence>
<dbReference type="Proteomes" id="UP001515480">
    <property type="component" value="Unassembled WGS sequence"/>
</dbReference>
<dbReference type="Pfam" id="PF07500">
    <property type="entry name" value="TFIIS_M"/>
    <property type="match status" value="1"/>
</dbReference>
<evidence type="ECO:0000256" key="5">
    <source>
        <dbReference type="SAM" id="MobiDB-lite"/>
    </source>
</evidence>
<dbReference type="EMBL" id="JBGBPQ010000015">
    <property type="protein sequence ID" value="KAL1510828.1"/>
    <property type="molecule type" value="Genomic_DNA"/>
</dbReference>
<dbReference type="SUPFAM" id="SSF81383">
    <property type="entry name" value="F-box domain"/>
    <property type="match status" value="1"/>
</dbReference>
<accession>A0AB34J000</accession>
<dbReference type="SUPFAM" id="SSF46942">
    <property type="entry name" value="Elongation factor TFIIS domain 2"/>
    <property type="match status" value="1"/>
</dbReference>
<evidence type="ECO:0000256" key="1">
    <source>
        <dbReference type="ARBA" id="ARBA00022723"/>
    </source>
</evidence>
<comment type="caution">
    <text evidence="8">The sequence shown here is derived from an EMBL/GenBank/DDBJ whole genome shotgun (WGS) entry which is preliminary data.</text>
</comment>
<evidence type="ECO:0000256" key="2">
    <source>
        <dbReference type="ARBA" id="ARBA00022771"/>
    </source>
</evidence>
<evidence type="ECO:0000256" key="4">
    <source>
        <dbReference type="ARBA" id="ARBA00023242"/>
    </source>
</evidence>
<feature type="domain" description="F-box" evidence="6">
    <location>
        <begin position="65"/>
        <end position="114"/>
    </location>
</feature>
<dbReference type="Gene3D" id="1.10.472.30">
    <property type="entry name" value="Transcription elongation factor S-II, central domain"/>
    <property type="match status" value="1"/>
</dbReference>
<keyword evidence="3" id="KW-0862">Zinc</keyword>
<dbReference type="PROSITE" id="PS51321">
    <property type="entry name" value="TFIIS_CENTRAL"/>
    <property type="match status" value="1"/>
</dbReference>
<keyword evidence="1" id="KW-0479">Metal-binding</keyword>
<evidence type="ECO:0000256" key="3">
    <source>
        <dbReference type="ARBA" id="ARBA00022833"/>
    </source>
</evidence>
<dbReference type="PANTHER" id="PTHR11477:SF0">
    <property type="entry name" value="IP08861P-RELATED"/>
    <property type="match status" value="1"/>
</dbReference>
<evidence type="ECO:0000313" key="8">
    <source>
        <dbReference type="EMBL" id="KAL1510828.1"/>
    </source>
</evidence>
<dbReference type="PANTHER" id="PTHR11477">
    <property type="entry name" value="TRANSCRIPTION FACTOR S-II ZINC FINGER DOMAIN-CONTAINING PROTEIN"/>
    <property type="match status" value="1"/>
</dbReference>
<gene>
    <name evidence="8" type="ORF">AB1Y20_007111</name>
</gene>
<feature type="domain" description="TFIIS central" evidence="7">
    <location>
        <begin position="110"/>
        <end position="236"/>
    </location>
</feature>
<evidence type="ECO:0000259" key="7">
    <source>
        <dbReference type="PROSITE" id="PS51321"/>
    </source>
</evidence>
<dbReference type="AlphaFoldDB" id="A0AB34J000"/>
<dbReference type="InterPro" id="IPR036047">
    <property type="entry name" value="F-box-like_dom_sf"/>
</dbReference>
<dbReference type="GO" id="GO:0006351">
    <property type="term" value="P:DNA-templated transcription"/>
    <property type="evidence" value="ECO:0007669"/>
    <property type="project" value="InterPro"/>
</dbReference>
<evidence type="ECO:0000313" key="9">
    <source>
        <dbReference type="Proteomes" id="UP001515480"/>
    </source>
</evidence>